<sequence>MGRRAPNTRDQRMRMSLIREAARLMAEEAITDYAAAKRKAAERLGAADTRNLPSNQEIQQAVLEYQAVFGGSEHQQQLRRLRERAVEAMAFFERFRPRLVGPVLAGTADGSSGVQLHLFADTPETVLFFLMDHGIPYEADERRLRFGREGVVVQPVFRFLADGTVVELTVFGEGGLREAPRSEVHGGPMERAGIDEVRALLEAPEETP</sequence>
<comment type="caution">
    <text evidence="1">The sequence shown here is derived from an EMBL/GenBank/DDBJ whole genome shotgun (WGS) entry which is preliminary data.</text>
</comment>
<reference evidence="1 2" key="1">
    <citation type="journal article" date="2020" name="Microorganisms">
        <title>Osmotic Adaptation and Compatible Solute Biosynthesis of Phototrophic Bacteria as Revealed from Genome Analyses.</title>
        <authorList>
            <person name="Imhoff J.F."/>
            <person name="Rahn T."/>
            <person name="Kunzel S."/>
            <person name="Keller A."/>
            <person name="Neulinger S.C."/>
        </authorList>
    </citation>
    <scope>NUCLEOTIDE SEQUENCE [LARGE SCALE GENOMIC DNA]</scope>
    <source>
        <strain evidence="1 2">DSM 15116</strain>
    </source>
</reference>
<organism evidence="1 2">
    <name type="scientific">Halorhodospira neutriphila</name>
    <dbReference type="NCBI Taxonomy" id="168379"/>
    <lineage>
        <taxon>Bacteria</taxon>
        <taxon>Pseudomonadati</taxon>
        <taxon>Pseudomonadota</taxon>
        <taxon>Gammaproteobacteria</taxon>
        <taxon>Chromatiales</taxon>
        <taxon>Ectothiorhodospiraceae</taxon>
        <taxon>Halorhodospira</taxon>
    </lineage>
</organism>
<evidence type="ECO:0000313" key="1">
    <source>
        <dbReference type="EMBL" id="MBK1726940.1"/>
    </source>
</evidence>
<dbReference type="Proteomes" id="UP000738126">
    <property type="component" value="Unassembled WGS sequence"/>
</dbReference>
<dbReference type="RefSeq" id="WP_200259198.1">
    <property type="nucleotide sequence ID" value="NZ_NRSH01000081.1"/>
</dbReference>
<accession>A0ABS1E8A3</accession>
<protein>
    <recommendedName>
        <fullName evidence="3">Nucleotidyltransferase</fullName>
    </recommendedName>
</protein>
<proteinExistence type="predicted"/>
<gene>
    <name evidence="1" type="ORF">CKO13_07875</name>
</gene>
<name>A0ABS1E8A3_9GAMM</name>
<evidence type="ECO:0008006" key="3">
    <source>
        <dbReference type="Google" id="ProtNLM"/>
    </source>
</evidence>
<keyword evidence="2" id="KW-1185">Reference proteome</keyword>
<dbReference type="EMBL" id="NRSH01000081">
    <property type="protein sequence ID" value="MBK1726940.1"/>
    <property type="molecule type" value="Genomic_DNA"/>
</dbReference>
<evidence type="ECO:0000313" key="2">
    <source>
        <dbReference type="Proteomes" id="UP000738126"/>
    </source>
</evidence>